<evidence type="ECO:0000313" key="1">
    <source>
        <dbReference type="EMBL" id="RPB21597.1"/>
    </source>
</evidence>
<sequence>MQRALASYRYYQTFGLYYLRYLAKLTALTIDLEFSSVDPHITMVPLLRGIFYGPVKDWGKGGYKLLLEHEGEEGIRKRRLYLPKNVENWVSVPEFQEIGGNIIFQVLEAANA</sequence>
<keyword evidence="2" id="KW-1185">Reference proteome</keyword>
<name>A0A3N4LFE0_9PEZI</name>
<evidence type="ECO:0000313" key="2">
    <source>
        <dbReference type="Proteomes" id="UP000267821"/>
    </source>
</evidence>
<dbReference type="AlphaFoldDB" id="A0A3N4LFE0"/>
<dbReference type="InParanoid" id="A0A3N4LFE0"/>
<gene>
    <name evidence="1" type="ORF">L211DRAFT_840506</name>
</gene>
<dbReference type="EMBL" id="ML121558">
    <property type="protein sequence ID" value="RPB21597.1"/>
    <property type="molecule type" value="Genomic_DNA"/>
</dbReference>
<accession>A0A3N4LFE0</accession>
<proteinExistence type="predicted"/>
<dbReference type="Proteomes" id="UP000267821">
    <property type="component" value="Unassembled WGS sequence"/>
</dbReference>
<organism evidence="1 2">
    <name type="scientific">Terfezia boudieri ATCC MYA-4762</name>
    <dbReference type="NCBI Taxonomy" id="1051890"/>
    <lineage>
        <taxon>Eukaryota</taxon>
        <taxon>Fungi</taxon>
        <taxon>Dikarya</taxon>
        <taxon>Ascomycota</taxon>
        <taxon>Pezizomycotina</taxon>
        <taxon>Pezizomycetes</taxon>
        <taxon>Pezizales</taxon>
        <taxon>Pezizaceae</taxon>
        <taxon>Terfezia</taxon>
    </lineage>
</organism>
<reference evidence="1 2" key="1">
    <citation type="journal article" date="2018" name="Nat. Ecol. Evol.">
        <title>Pezizomycetes genomes reveal the molecular basis of ectomycorrhizal truffle lifestyle.</title>
        <authorList>
            <person name="Murat C."/>
            <person name="Payen T."/>
            <person name="Noel B."/>
            <person name="Kuo A."/>
            <person name="Morin E."/>
            <person name="Chen J."/>
            <person name="Kohler A."/>
            <person name="Krizsan K."/>
            <person name="Balestrini R."/>
            <person name="Da Silva C."/>
            <person name="Montanini B."/>
            <person name="Hainaut M."/>
            <person name="Levati E."/>
            <person name="Barry K.W."/>
            <person name="Belfiori B."/>
            <person name="Cichocki N."/>
            <person name="Clum A."/>
            <person name="Dockter R.B."/>
            <person name="Fauchery L."/>
            <person name="Guy J."/>
            <person name="Iotti M."/>
            <person name="Le Tacon F."/>
            <person name="Lindquist E.A."/>
            <person name="Lipzen A."/>
            <person name="Malagnac F."/>
            <person name="Mello A."/>
            <person name="Molinier V."/>
            <person name="Miyauchi S."/>
            <person name="Poulain J."/>
            <person name="Riccioni C."/>
            <person name="Rubini A."/>
            <person name="Sitrit Y."/>
            <person name="Splivallo R."/>
            <person name="Traeger S."/>
            <person name="Wang M."/>
            <person name="Zifcakova L."/>
            <person name="Wipf D."/>
            <person name="Zambonelli A."/>
            <person name="Paolocci F."/>
            <person name="Nowrousian M."/>
            <person name="Ottonello S."/>
            <person name="Baldrian P."/>
            <person name="Spatafora J.W."/>
            <person name="Henrissat B."/>
            <person name="Nagy L.G."/>
            <person name="Aury J.M."/>
            <person name="Wincker P."/>
            <person name="Grigoriev I.V."/>
            <person name="Bonfante P."/>
            <person name="Martin F.M."/>
        </authorList>
    </citation>
    <scope>NUCLEOTIDE SEQUENCE [LARGE SCALE GENOMIC DNA]</scope>
    <source>
        <strain evidence="1 2">ATCC MYA-4762</strain>
    </source>
</reference>
<protein>
    <submittedName>
        <fullName evidence="1">Uncharacterized protein</fullName>
    </submittedName>
</protein>